<dbReference type="STRING" id="544718.AAX25_01419"/>
<proteinExistence type="predicted"/>
<dbReference type="Gene3D" id="2.30.170.10">
    <property type="match status" value="1"/>
</dbReference>
<evidence type="ECO:0000256" key="1">
    <source>
        <dbReference type="ARBA" id="ARBA00022723"/>
    </source>
</evidence>
<keyword evidence="2" id="KW-0480">Metal-thiolate cluster</keyword>
<reference evidence="4" key="1">
    <citation type="submission" date="2015-05" db="EMBL/GenBank/DDBJ databases">
        <authorList>
            <person name="Rovetto F."/>
            <person name="Cocolin L."/>
            <person name="Illeghems K."/>
            <person name="Van Nieuwerburgh F."/>
            <person name="Houf K."/>
        </authorList>
    </citation>
    <scope>NUCLEOTIDE SEQUENCE [LARGE SCALE GENOMIC DNA]</scope>
    <source>
        <strain evidence="4">DU22</strain>
    </source>
</reference>
<dbReference type="OrthoDB" id="5356091at2"/>
<dbReference type="InterPro" id="IPR049708">
    <property type="entry name" value="PP0621-like"/>
</dbReference>
<dbReference type="SUPFAM" id="SSF57868">
    <property type="entry name" value="Metallothionein"/>
    <property type="match status" value="1"/>
</dbReference>
<keyword evidence="1" id="KW-0479">Metal-binding</keyword>
<dbReference type="AlphaFoldDB" id="A0A1C0B5L8"/>
<accession>A0A1C0B5L8</accession>
<comment type="caution">
    <text evidence="3">The sequence shown here is derived from an EMBL/GenBank/DDBJ whole genome shotgun (WGS) entry which is preliminary data.</text>
</comment>
<evidence type="ECO:0000313" key="3">
    <source>
        <dbReference type="EMBL" id="OCL98205.1"/>
    </source>
</evidence>
<dbReference type="NCBIfam" id="NF041023">
    <property type="entry name" value="PP0621_fam"/>
    <property type="match status" value="1"/>
</dbReference>
<gene>
    <name evidence="3" type="ORF">AAX29_01724</name>
</gene>
<evidence type="ECO:0000256" key="2">
    <source>
        <dbReference type="ARBA" id="ARBA00022851"/>
    </source>
</evidence>
<dbReference type="EMBL" id="LCUJ01000007">
    <property type="protein sequence ID" value="OCL98205.1"/>
    <property type="molecule type" value="Genomic_DNA"/>
</dbReference>
<dbReference type="InterPro" id="IPR017854">
    <property type="entry name" value="Metalthion_dom_sf"/>
</dbReference>
<dbReference type="Proteomes" id="UP000093281">
    <property type="component" value="Unassembled WGS sequence"/>
</dbReference>
<organism evidence="3 4">
    <name type="scientific">Aliarcobacter thereius</name>
    <dbReference type="NCBI Taxonomy" id="544718"/>
    <lineage>
        <taxon>Bacteria</taxon>
        <taxon>Pseudomonadati</taxon>
        <taxon>Campylobacterota</taxon>
        <taxon>Epsilonproteobacteria</taxon>
        <taxon>Campylobacterales</taxon>
        <taxon>Arcobacteraceae</taxon>
        <taxon>Aliarcobacter</taxon>
    </lineage>
</organism>
<evidence type="ECO:0000313" key="4">
    <source>
        <dbReference type="Proteomes" id="UP000093281"/>
    </source>
</evidence>
<sequence length="74" mass="8601">MILKIIFVVVVLFLIYLIFFKKTRDKNSSNKNDRMISDEMLECPSCGTFISQKEAILSNGRFFCSKECLNNKRA</sequence>
<protein>
    <submittedName>
        <fullName evidence="3">Prokaryotic metallothionein</fullName>
    </submittedName>
</protein>
<name>A0A1C0B5L8_9BACT</name>
<dbReference type="GO" id="GO:0046872">
    <property type="term" value="F:metal ion binding"/>
    <property type="evidence" value="ECO:0007669"/>
    <property type="project" value="UniProtKB-KW"/>
</dbReference>
<dbReference type="RefSeq" id="WP_066187007.1">
    <property type="nucleotide sequence ID" value="NZ_LCUJ01000007.1"/>
</dbReference>